<accession>A0ACC4DNR8</accession>
<reference evidence="1" key="1">
    <citation type="submission" date="2024-12" db="EMBL/GenBank/DDBJ databases">
        <title>Comparative genomics and development of molecular markers within Purpureocillium lilacinum and among Purpureocillium species.</title>
        <authorList>
            <person name="Yeh Z.-Y."/>
            <person name="Ni N.-T."/>
            <person name="Lo P.-H."/>
            <person name="Mushyakhwo K."/>
            <person name="Lin C.-F."/>
            <person name="Nai Y.-S."/>
        </authorList>
    </citation>
    <scope>NUCLEOTIDE SEQUENCE</scope>
    <source>
        <strain evidence="1">NCHU-NPUST-175</strain>
    </source>
</reference>
<organism evidence="1 2">
    <name type="scientific">Purpureocillium lilacinum</name>
    <name type="common">Paecilomyces lilacinus</name>
    <dbReference type="NCBI Taxonomy" id="33203"/>
    <lineage>
        <taxon>Eukaryota</taxon>
        <taxon>Fungi</taxon>
        <taxon>Dikarya</taxon>
        <taxon>Ascomycota</taxon>
        <taxon>Pezizomycotina</taxon>
        <taxon>Sordariomycetes</taxon>
        <taxon>Hypocreomycetidae</taxon>
        <taxon>Hypocreales</taxon>
        <taxon>Ophiocordycipitaceae</taxon>
        <taxon>Purpureocillium</taxon>
    </lineage>
</organism>
<evidence type="ECO:0000313" key="2">
    <source>
        <dbReference type="Proteomes" id="UP001638806"/>
    </source>
</evidence>
<proteinExistence type="predicted"/>
<sequence length="198" mass="21071">MDQSLTKPAKYRPVASLQASDRLPVRFLLFPSTAEIPPCSLAASSEPFRPTSQSHQANAVPPTAQCISPQLFLLCCDTVLESKSPALAAPPPIRPPPSRPRPGRARDPPPPPLAWSSTCLIPTHRRSAHSQPPRHRPPVQRTAVATLGQASALTADLDLVTLPASKAAAILSRIKPCAPIARVFDAALFPSDPASERA</sequence>
<keyword evidence="2" id="KW-1185">Reference proteome</keyword>
<dbReference type="Proteomes" id="UP001638806">
    <property type="component" value="Unassembled WGS sequence"/>
</dbReference>
<dbReference type="EMBL" id="JBGNUJ010000007">
    <property type="protein sequence ID" value="KAL3957891.1"/>
    <property type="molecule type" value="Genomic_DNA"/>
</dbReference>
<protein>
    <submittedName>
        <fullName evidence="1">Uncharacterized protein</fullName>
    </submittedName>
</protein>
<evidence type="ECO:0000313" key="1">
    <source>
        <dbReference type="EMBL" id="KAL3957891.1"/>
    </source>
</evidence>
<comment type="caution">
    <text evidence="1">The sequence shown here is derived from an EMBL/GenBank/DDBJ whole genome shotgun (WGS) entry which is preliminary data.</text>
</comment>
<name>A0ACC4DNR8_PURLI</name>
<gene>
    <name evidence="1" type="ORF">ACCO45_008469</name>
</gene>